<dbReference type="InterPro" id="IPR036968">
    <property type="entry name" value="Enolpyruvate_Tfrase_sf"/>
</dbReference>
<feature type="binding site" evidence="7">
    <location>
        <position position="361"/>
    </location>
    <ligand>
        <name>phosphoenolpyruvate</name>
        <dbReference type="ChEBI" id="CHEBI:58702"/>
    </ligand>
</feature>
<gene>
    <name evidence="7 9" type="primary">aroA</name>
    <name evidence="9" type="ORF">HMPREF0091_10835</name>
</gene>
<comment type="catalytic activity">
    <reaction evidence="6">
        <text>3-phosphoshikimate + phosphoenolpyruvate = 5-O-(1-carboxyvinyl)-3-phosphoshikimate + phosphate</text>
        <dbReference type="Rhea" id="RHEA:21256"/>
        <dbReference type="ChEBI" id="CHEBI:43474"/>
        <dbReference type="ChEBI" id="CHEBI:57701"/>
        <dbReference type="ChEBI" id="CHEBI:58702"/>
        <dbReference type="ChEBI" id="CHEBI:145989"/>
        <dbReference type="EC" id="2.5.1.19"/>
    </reaction>
    <physiologicalReaction direction="left-to-right" evidence="6">
        <dbReference type="Rhea" id="RHEA:21257"/>
    </physiologicalReaction>
</comment>
<organism evidence="9 10">
    <name type="scientific">Fannyhessea vaginae DSM 15829</name>
    <dbReference type="NCBI Taxonomy" id="525256"/>
    <lineage>
        <taxon>Bacteria</taxon>
        <taxon>Bacillati</taxon>
        <taxon>Actinomycetota</taxon>
        <taxon>Coriobacteriia</taxon>
        <taxon>Coriobacteriales</taxon>
        <taxon>Atopobiaceae</taxon>
        <taxon>Fannyhessea</taxon>
    </lineage>
</organism>
<evidence type="ECO:0000256" key="6">
    <source>
        <dbReference type="ARBA" id="ARBA00044633"/>
    </source>
</evidence>
<dbReference type="eggNOG" id="COG0128">
    <property type="taxonomic scope" value="Bacteria"/>
</dbReference>
<keyword evidence="10" id="KW-1185">Reference proteome</keyword>
<feature type="binding site" evidence="7">
    <location>
        <position position="207"/>
    </location>
    <ligand>
        <name>3-phosphoshikimate</name>
        <dbReference type="ChEBI" id="CHEBI:145989"/>
    </ligand>
</feature>
<evidence type="ECO:0000313" key="9">
    <source>
        <dbReference type="EMBL" id="EGF23888.1"/>
    </source>
</evidence>
<sequence length="450" mass="48005">MNVVIQPHGLQGTVSAIASKSMAHRLLILAASTSAIVDINCSSTSDDIQATIECLEALGACITRTTLGYRVRGMFFASQSSLADTKAAFTDNSSATGDTPVILNCGESGSTLRFMLPVVAALGKHAYLVGQGRLATRPLEPLYSELCAHGCFLSEQGAFPLEIKGKLSGGVFHIPGNVSSQYISGLLLAAGIAHLHLEIIVSKPFESKSYVKMTIDALQQFGINVAQTQEYDDQGQEFIRFSVDEQTLSLPRQSLTVEGDWSGAGFWLCAAALGNPLRMSGLSLTSSQGDKAILACLAAFGARTQKTASYIEVGSKALRPATLPLDDIVDLAPPLAALACFANGTTKLTHASRLRLKESDRILSITTTLQNMGADISSDADTIYIHGHGMLTGGEVECFRDHRIAMMATIAAAYAQHPTTIRGAECVRKSYPTFFEDFVHLGGYLETKDD</sequence>
<dbReference type="GO" id="GO:0008652">
    <property type="term" value="P:amino acid biosynthetic process"/>
    <property type="evidence" value="ECO:0007669"/>
    <property type="project" value="UniProtKB-KW"/>
</dbReference>
<dbReference type="Pfam" id="PF00275">
    <property type="entry name" value="EPSP_synthase"/>
    <property type="match status" value="1"/>
</dbReference>
<feature type="binding site" evidence="7">
    <location>
        <position position="20"/>
    </location>
    <ligand>
        <name>3-phosphoshikimate</name>
        <dbReference type="ChEBI" id="CHEBI:145989"/>
    </ligand>
</feature>
<dbReference type="SUPFAM" id="SSF55205">
    <property type="entry name" value="EPT/RTPC-like"/>
    <property type="match status" value="1"/>
</dbReference>
<dbReference type="OrthoDB" id="9809920at2"/>
<feature type="binding site" evidence="7">
    <location>
        <position position="181"/>
    </location>
    <ligand>
        <name>3-phosphoshikimate</name>
        <dbReference type="ChEBI" id="CHEBI:145989"/>
    </ligand>
</feature>
<dbReference type="PANTHER" id="PTHR21090">
    <property type="entry name" value="AROM/DEHYDROQUINATE SYNTHASE"/>
    <property type="match status" value="1"/>
</dbReference>
<dbReference type="UniPathway" id="UPA00053">
    <property type="reaction ID" value="UER00089"/>
</dbReference>
<comment type="caution">
    <text evidence="7">Lacks conserved residue(s) required for the propagation of feature annotation.</text>
</comment>
<evidence type="ECO:0000256" key="2">
    <source>
        <dbReference type="ARBA" id="ARBA00009948"/>
    </source>
</evidence>
<dbReference type="GO" id="GO:0005737">
    <property type="term" value="C:cytoplasm"/>
    <property type="evidence" value="ECO:0007669"/>
    <property type="project" value="UniProtKB-SubCell"/>
</dbReference>
<dbReference type="Gene3D" id="3.65.10.10">
    <property type="entry name" value="Enolpyruvate transferase domain"/>
    <property type="match status" value="2"/>
</dbReference>
<dbReference type="InterPro" id="IPR006264">
    <property type="entry name" value="EPSP_synthase"/>
</dbReference>
<comment type="pathway">
    <text evidence="1 7">Metabolic intermediate biosynthesis; chorismate biosynthesis; chorismate from D-erythrose 4-phosphate and phosphoenolpyruvate: step 6/7.</text>
</comment>
<evidence type="ECO:0000259" key="8">
    <source>
        <dbReference type="Pfam" id="PF00275"/>
    </source>
</evidence>
<feature type="binding site" evidence="7">
    <location>
        <position position="181"/>
    </location>
    <ligand>
        <name>phosphoenolpyruvate</name>
        <dbReference type="ChEBI" id="CHEBI:58702"/>
    </ligand>
</feature>
<keyword evidence="4 7" id="KW-0808">Transferase</keyword>
<keyword evidence="5 7" id="KW-0057">Aromatic amino acid biosynthesis</keyword>
<dbReference type="PIRSF" id="PIRSF000505">
    <property type="entry name" value="EPSPS"/>
    <property type="match status" value="1"/>
</dbReference>
<feature type="binding site" evidence="7">
    <location>
        <position position="180"/>
    </location>
    <ligand>
        <name>3-phosphoshikimate</name>
        <dbReference type="ChEBI" id="CHEBI:145989"/>
    </ligand>
</feature>
<comment type="subunit">
    <text evidence="7">Monomer.</text>
</comment>
<feature type="domain" description="Enolpyruvate transferase" evidence="8">
    <location>
        <begin position="7"/>
        <end position="437"/>
    </location>
</feature>
<feature type="binding site" evidence="7">
    <location>
        <position position="179"/>
    </location>
    <ligand>
        <name>3-phosphoshikimate</name>
        <dbReference type="ChEBI" id="CHEBI:145989"/>
    </ligand>
</feature>
<dbReference type="PANTHER" id="PTHR21090:SF5">
    <property type="entry name" value="PENTAFUNCTIONAL AROM POLYPEPTIDE"/>
    <property type="match status" value="1"/>
</dbReference>
<evidence type="ECO:0000256" key="5">
    <source>
        <dbReference type="ARBA" id="ARBA00023141"/>
    </source>
</evidence>
<dbReference type="AlphaFoldDB" id="F1T5F7"/>
<accession>F1T5F7</accession>
<feature type="binding site" evidence="7">
    <location>
        <position position="330"/>
    </location>
    <ligand>
        <name>3-phosphoshikimate</name>
        <dbReference type="ChEBI" id="CHEBI:145989"/>
    </ligand>
</feature>
<feature type="binding site" evidence="7">
    <location>
        <position position="109"/>
    </location>
    <ligand>
        <name>phosphoenolpyruvate</name>
        <dbReference type="ChEBI" id="CHEBI:58702"/>
    </ligand>
</feature>
<evidence type="ECO:0000256" key="7">
    <source>
        <dbReference type="HAMAP-Rule" id="MF_00210"/>
    </source>
</evidence>
<dbReference type="HAMAP" id="MF_00210">
    <property type="entry name" value="EPSP_synth"/>
    <property type="match status" value="1"/>
</dbReference>
<dbReference type="EMBL" id="ACGK02000001">
    <property type="protein sequence ID" value="EGF23888.1"/>
    <property type="molecule type" value="Genomic_DNA"/>
</dbReference>
<protein>
    <recommendedName>
        <fullName evidence="7">3-phosphoshikimate 1-carboxyvinyltransferase</fullName>
        <ecNumber evidence="7">2.5.1.19</ecNumber>
    </recommendedName>
    <alternativeName>
        <fullName evidence="7">5-enolpyruvylshikimate-3-phosphate synthase</fullName>
        <shortName evidence="7">EPSP synthase</shortName>
        <shortName evidence="7">EPSPS</shortName>
    </alternativeName>
</protein>
<proteinExistence type="inferred from homology"/>
<evidence type="ECO:0000313" key="10">
    <source>
        <dbReference type="Proteomes" id="UP000005947"/>
    </source>
</evidence>
<dbReference type="GO" id="GO:0009423">
    <property type="term" value="P:chorismate biosynthetic process"/>
    <property type="evidence" value="ECO:0007669"/>
    <property type="project" value="UniProtKB-UniRule"/>
</dbReference>
<comment type="similarity">
    <text evidence="2 7">Belongs to the EPSP synthase family.</text>
</comment>
<dbReference type="NCBIfam" id="TIGR01356">
    <property type="entry name" value="aroA"/>
    <property type="match status" value="1"/>
</dbReference>
<feature type="active site" description="Proton acceptor" evidence="7">
    <location>
        <position position="330"/>
    </location>
</feature>
<feature type="binding site" evidence="7">
    <location>
        <position position="25"/>
    </location>
    <ligand>
        <name>3-phosphoshikimate</name>
        <dbReference type="ChEBI" id="CHEBI:145989"/>
    </ligand>
</feature>
<feature type="binding site" evidence="7">
    <location>
        <position position="357"/>
    </location>
    <ligand>
        <name>3-phosphoshikimate</name>
        <dbReference type="ChEBI" id="CHEBI:145989"/>
    </ligand>
</feature>
<comment type="function">
    <text evidence="7">Catalyzes the transfer of the enolpyruvyl moiety of phosphoenolpyruvate (PEP) to the 5-hydroxyl of shikimate-3-phosphate (S3P) to produce enolpyruvyl shikimate-3-phosphate and inorganic phosphate.</text>
</comment>
<dbReference type="InterPro" id="IPR001986">
    <property type="entry name" value="Enolpyruvate_Tfrase_dom"/>
</dbReference>
<dbReference type="InterPro" id="IPR023193">
    <property type="entry name" value="EPSP_synthase_CS"/>
</dbReference>
<feature type="binding site" evidence="7">
    <location>
        <position position="403"/>
    </location>
    <ligand>
        <name>phosphoenolpyruvate</name>
        <dbReference type="ChEBI" id="CHEBI:58702"/>
    </ligand>
</feature>
<dbReference type="EC" id="2.5.1.19" evidence="7"/>
<keyword evidence="7" id="KW-0963">Cytoplasm</keyword>
<dbReference type="GeneID" id="93210434"/>
<dbReference type="GO" id="GO:0003866">
    <property type="term" value="F:3-phosphoshikimate 1-carboxyvinyltransferase activity"/>
    <property type="evidence" value="ECO:0007669"/>
    <property type="project" value="UniProtKB-UniRule"/>
</dbReference>
<evidence type="ECO:0000256" key="1">
    <source>
        <dbReference type="ARBA" id="ARBA00004811"/>
    </source>
</evidence>
<dbReference type="PROSITE" id="PS00885">
    <property type="entry name" value="EPSP_SYNTHASE_2"/>
    <property type="match status" value="1"/>
</dbReference>
<keyword evidence="3 7" id="KW-0028">Amino-acid biosynthesis</keyword>
<dbReference type="InterPro" id="IPR013792">
    <property type="entry name" value="RNA3'P_cycl/enolpyr_Trfase_a/b"/>
</dbReference>
<comment type="subcellular location">
    <subcellularLocation>
        <location evidence="7">Cytoplasm</location>
    </subcellularLocation>
</comment>
<name>F1T5F7_9ACTN</name>
<dbReference type="RefSeq" id="WP_006303022.1">
    <property type="nucleotide sequence ID" value="NZ_ACGK02000001.1"/>
</dbReference>
<comment type="caution">
    <text evidence="9">The sequence shown here is derived from an EMBL/GenBank/DDBJ whole genome shotgun (WGS) entry which is preliminary data.</text>
</comment>
<dbReference type="Proteomes" id="UP000005947">
    <property type="component" value="Unassembled WGS sequence"/>
</dbReference>
<evidence type="ECO:0000256" key="3">
    <source>
        <dbReference type="ARBA" id="ARBA00022605"/>
    </source>
</evidence>
<evidence type="ECO:0000256" key="4">
    <source>
        <dbReference type="ARBA" id="ARBA00022679"/>
    </source>
</evidence>
<feature type="binding site" evidence="7">
    <location>
        <position position="21"/>
    </location>
    <ligand>
        <name>3-phosphoshikimate</name>
        <dbReference type="ChEBI" id="CHEBI:145989"/>
    </ligand>
</feature>
<reference evidence="9 10" key="1">
    <citation type="submission" date="2011-02" db="EMBL/GenBank/DDBJ databases">
        <authorList>
            <person name="Muzny D."/>
            <person name="Qin X."/>
            <person name="Buhay C."/>
            <person name="Dugan-Rocha S."/>
            <person name="Ding Y."/>
            <person name="Chen G."/>
            <person name="Hawes A."/>
            <person name="Holder M."/>
            <person name="Jhangiani S."/>
            <person name="Johnson A."/>
            <person name="Khan Z."/>
            <person name="Li Z."/>
            <person name="Liu W."/>
            <person name="Liu X."/>
            <person name="Perez L."/>
            <person name="Shen H."/>
            <person name="Wang Q."/>
            <person name="Watt J."/>
            <person name="Xi L."/>
            <person name="Xin Y."/>
            <person name="Zhou J."/>
            <person name="Deng J."/>
            <person name="Jiang H."/>
            <person name="Liu Y."/>
            <person name="Qu J."/>
            <person name="Song X.-Z."/>
            <person name="Zhang L."/>
            <person name="Villasana D."/>
            <person name="Johnson A."/>
            <person name="Liu J."/>
            <person name="Liyanage D."/>
            <person name="Lorensuhewa L."/>
            <person name="Robinson T."/>
            <person name="Song A."/>
            <person name="Song B.-B."/>
            <person name="Dinh H."/>
            <person name="Thornton R."/>
            <person name="Coyle M."/>
            <person name="Francisco L."/>
            <person name="Jackson L."/>
            <person name="Javaid M."/>
            <person name="Korchina V."/>
            <person name="Kovar C."/>
            <person name="Mata R."/>
            <person name="Mathew T."/>
            <person name="Ngo R."/>
            <person name="Nguyen L."/>
            <person name="Nguyen N."/>
            <person name="Okwuonu G."/>
            <person name="Ongeri F."/>
            <person name="Pham C."/>
            <person name="Simmons D."/>
            <person name="Wilczek-Boney K."/>
            <person name="Hale W."/>
            <person name="Jakkamsetti A."/>
            <person name="Pham P."/>
            <person name="Ruth R."/>
            <person name="San Lucas F."/>
            <person name="Warren J."/>
            <person name="Zhang J."/>
            <person name="Zhao Z."/>
            <person name="Zhou C."/>
            <person name="Zhu D."/>
            <person name="Lee S."/>
            <person name="Bess C."/>
            <person name="Blankenburg K."/>
            <person name="Forbes L."/>
            <person name="Fu Q."/>
            <person name="Gubbala S."/>
            <person name="Hirani K."/>
            <person name="Jayaseelan J.C."/>
            <person name="Lara F."/>
            <person name="Munidasa M."/>
            <person name="Palculict T."/>
            <person name="Patil S."/>
            <person name="Pu L.-L."/>
            <person name="Saada N."/>
            <person name="Tang L."/>
            <person name="Weissenberger G."/>
            <person name="Zhu Y."/>
            <person name="Hemphill L."/>
            <person name="Shang Y."/>
            <person name="Youmans B."/>
            <person name="Ayvaz T."/>
            <person name="Ross M."/>
            <person name="Santibanez J."/>
            <person name="Aqrawi P."/>
            <person name="Gross S."/>
            <person name="Joshi V."/>
            <person name="Fowler G."/>
            <person name="Nazareth L."/>
            <person name="Reid J."/>
            <person name="Worley K."/>
            <person name="Petrosino J."/>
            <person name="Highlander S."/>
            <person name="Gibbs R."/>
        </authorList>
    </citation>
    <scope>NUCLEOTIDE SEQUENCE [LARGE SCALE GENOMIC DNA]</scope>
    <source>
        <strain evidence="9 10">DSM 15829</strain>
    </source>
</reference>
<feature type="binding site" evidence="7">
    <location>
        <position position="20"/>
    </location>
    <ligand>
        <name>phosphoenolpyruvate</name>
        <dbReference type="ChEBI" id="CHEBI:58702"/>
    </ligand>
</feature>
<dbReference type="GO" id="GO:0009073">
    <property type="term" value="P:aromatic amino acid family biosynthetic process"/>
    <property type="evidence" value="ECO:0007669"/>
    <property type="project" value="UniProtKB-KW"/>
</dbReference>
<feature type="binding site" evidence="7">
    <location>
        <position position="429"/>
    </location>
    <ligand>
        <name>phosphoenolpyruvate</name>
        <dbReference type="ChEBI" id="CHEBI:58702"/>
    </ligand>
</feature>
<feature type="binding site" evidence="7">
    <location>
        <position position="137"/>
    </location>
    <ligand>
        <name>phosphoenolpyruvate</name>
        <dbReference type="ChEBI" id="CHEBI:58702"/>
    </ligand>
</feature>